<keyword evidence="2" id="KW-1185">Reference proteome</keyword>
<sequence length="205" mass="22209">MIAQNTAPCFVPAAPETDRQRMGVQGYSRHQKTIVILQSRVIASAPPGSPAPYLAWQNRATLRAGIPTVPGGGETDVIVGATDVECGAIEAASWGTMNTVGKIRGMGSADSARLSFVMLMFLLAAHPPTNLPRYVVTPAWRVLSVCSLTSDHQSFQSVIGNPNPHVINHAAHLPHFRLSINRCSFDIHMAKRTIRDARVALTIWH</sequence>
<comment type="caution">
    <text evidence="1">The sequence shown here is derived from an EMBL/GenBank/DDBJ whole genome shotgun (WGS) entry which is preliminary data.</text>
</comment>
<name>A0A5B7F0U4_PORTR</name>
<protein>
    <submittedName>
        <fullName evidence="1">Uncharacterized protein</fullName>
    </submittedName>
</protein>
<accession>A0A5B7F0U4</accession>
<organism evidence="1 2">
    <name type="scientific">Portunus trituberculatus</name>
    <name type="common">Swimming crab</name>
    <name type="synonym">Neptunus trituberculatus</name>
    <dbReference type="NCBI Taxonomy" id="210409"/>
    <lineage>
        <taxon>Eukaryota</taxon>
        <taxon>Metazoa</taxon>
        <taxon>Ecdysozoa</taxon>
        <taxon>Arthropoda</taxon>
        <taxon>Crustacea</taxon>
        <taxon>Multicrustacea</taxon>
        <taxon>Malacostraca</taxon>
        <taxon>Eumalacostraca</taxon>
        <taxon>Eucarida</taxon>
        <taxon>Decapoda</taxon>
        <taxon>Pleocyemata</taxon>
        <taxon>Brachyura</taxon>
        <taxon>Eubrachyura</taxon>
        <taxon>Portunoidea</taxon>
        <taxon>Portunidae</taxon>
        <taxon>Portuninae</taxon>
        <taxon>Portunus</taxon>
    </lineage>
</organism>
<gene>
    <name evidence="1" type="ORF">E2C01_032485</name>
</gene>
<reference evidence="1 2" key="1">
    <citation type="submission" date="2019-05" db="EMBL/GenBank/DDBJ databases">
        <title>Another draft genome of Portunus trituberculatus and its Hox gene families provides insights of decapod evolution.</title>
        <authorList>
            <person name="Jeong J.-H."/>
            <person name="Song I."/>
            <person name="Kim S."/>
            <person name="Choi T."/>
            <person name="Kim D."/>
            <person name="Ryu S."/>
            <person name="Kim W."/>
        </authorList>
    </citation>
    <scope>NUCLEOTIDE SEQUENCE [LARGE SCALE GENOMIC DNA]</scope>
    <source>
        <tissue evidence="1">Muscle</tissue>
    </source>
</reference>
<proteinExistence type="predicted"/>
<dbReference type="EMBL" id="VSRR010004224">
    <property type="protein sequence ID" value="MPC38966.1"/>
    <property type="molecule type" value="Genomic_DNA"/>
</dbReference>
<evidence type="ECO:0000313" key="1">
    <source>
        <dbReference type="EMBL" id="MPC38966.1"/>
    </source>
</evidence>
<dbReference type="AlphaFoldDB" id="A0A5B7F0U4"/>
<evidence type="ECO:0000313" key="2">
    <source>
        <dbReference type="Proteomes" id="UP000324222"/>
    </source>
</evidence>
<dbReference type="Proteomes" id="UP000324222">
    <property type="component" value="Unassembled WGS sequence"/>
</dbReference>